<feature type="compositionally biased region" description="Pro residues" evidence="19">
    <location>
        <begin position="9"/>
        <end position="20"/>
    </location>
</feature>
<feature type="region of interest" description="Disordered" evidence="19">
    <location>
        <begin position="1"/>
        <end position="23"/>
    </location>
</feature>
<comment type="pathway">
    <text evidence="4">Lipid metabolism.</text>
</comment>
<organism evidence="21 22">
    <name type="scientific">Actinomyces israelii</name>
    <dbReference type="NCBI Taxonomy" id="1659"/>
    <lineage>
        <taxon>Bacteria</taxon>
        <taxon>Bacillati</taxon>
        <taxon>Actinomycetota</taxon>
        <taxon>Actinomycetes</taxon>
        <taxon>Actinomycetales</taxon>
        <taxon>Actinomycetaceae</taxon>
        <taxon>Actinomyces</taxon>
    </lineage>
</organism>
<evidence type="ECO:0000256" key="4">
    <source>
        <dbReference type="ARBA" id="ARBA00005189"/>
    </source>
</evidence>
<dbReference type="EC" id="2.7.7.41" evidence="6 18"/>
<protein>
    <recommendedName>
        <fullName evidence="7 18">Phosphatidate cytidylyltransferase</fullName>
        <ecNumber evidence="6 18">2.7.7.41</ecNumber>
    </recommendedName>
</protein>
<dbReference type="GO" id="GO:0016779">
    <property type="term" value="F:nucleotidyltransferase activity"/>
    <property type="evidence" value="ECO:0007669"/>
    <property type="project" value="UniProtKB-KW"/>
</dbReference>
<keyword evidence="16" id="KW-0594">Phospholipid biosynthesis</keyword>
<evidence type="ECO:0000256" key="5">
    <source>
        <dbReference type="ARBA" id="ARBA00010185"/>
    </source>
</evidence>
<reference evidence="21" key="1">
    <citation type="submission" date="2022-10" db="EMBL/GenBank/DDBJ databases">
        <title>Genome sequence of Actinomyces israelii ATCC 10048.</title>
        <authorList>
            <person name="Watt R.M."/>
            <person name="Tong W.M."/>
        </authorList>
    </citation>
    <scope>NUCLEOTIDE SEQUENCE</scope>
    <source>
        <strain evidence="21">ATCC 10048</strain>
    </source>
</reference>
<gene>
    <name evidence="21" type="ORF">OHJ16_13885</name>
</gene>
<evidence type="ECO:0000256" key="20">
    <source>
        <dbReference type="SAM" id="Phobius"/>
    </source>
</evidence>
<comment type="caution">
    <text evidence="21">The sequence shown here is derived from an EMBL/GenBank/DDBJ whole genome shotgun (WGS) entry which is preliminary data.</text>
</comment>
<proteinExistence type="inferred from homology"/>
<evidence type="ECO:0000256" key="17">
    <source>
        <dbReference type="ARBA" id="ARBA00023264"/>
    </source>
</evidence>
<keyword evidence="14" id="KW-0443">Lipid metabolism</keyword>
<evidence type="ECO:0000313" key="21">
    <source>
        <dbReference type="EMBL" id="MCZ0859130.1"/>
    </source>
</evidence>
<keyword evidence="22" id="KW-1185">Reference proteome</keyword>
<evidence type="ECO:0000256" key="8">
    <source>
        <dbReference type="ARBA" id="ARBA00022475"/>
    </source>
</evidence>
<keyword evidence="11 18" id="KW-0812">Transmembrane</keyword>
<evidence type="ECO:0000313" key="22">
    <source>
        <dbReference type="Proteomes" id="UP001072034"/>
    </source>
</evidence>
<evidence type="ECO:0000256" key="2">
    <source>
        <dbReference type="ARBA" id="ARBA00004651"/>
    </source>
</evidence>
<keyword evidence="9" id="KW-0444">Lipid biosynthesis</keyword>
<keyword evidence="12 18" id="KW-0548">Nucleotidyltransferase</keyword>
<keyword evidence="17" id="KW-1208">Phospholipid metabolism</keyword>
<dbReference type="InterPro" id="IPR000374">
    <property type="entry name" value="PC_trans"/>
</dbReference>
<evidence type="ECO:0000256" key="18">
    <source>
        <dbReference type="RuleBase" id="RU003938"/>
    </source>
</evidence>
<comment type="pathway">
    <text evidence="3 18">Phospholipid metabolism; CDP-diacylglycerol biosynthesis; CDP-diacylglycerol from sn-glycerol 3-phosphate: step 3/3.</text>
</comment>
<feature type="transmembrane region" description="Helical" evidence="20">
    <location>
        <begin position="224"/>
        <end position="243"/>
    </location>
</feature>
<sequence>MTLLSTLLTPPPTRNRPPLPATGRAGRNLPAAIGVAAVLIGAVLASLLFYKVVFTGVVVIAVCGALWELAGAFARKGIRLPLAPLWLGSLGMVVCAWTIGAEAALGAYLATAGACVLWCFMDQAEAESGTDLEAPDQLVPRTDEHDAVRRSRSVEASASVFAATYLPFLASFAVLVAAQDQGVGKVLTLIALPVANDTGGWLAGITFGRHPMAPSVSPKKSWEGFAGSLIAAVCAGALCLWALGGPWWAGAVLGATIVVVSTLGDLGESLLKRDLGLKDMGTLLPGHGGIMDRLDSILVAAPVVYVFSLIVHWPAR</sequence>
<evidence type="ECO:0000256" key="3">
    <source>
        <dbReference type="ARBA" id="ARBA00005119"/>
    </source>
</evidence>
<keyword evidence="15 20" id="KW-0472">Membrane</keyword>
<feature type="transmembrane region" description="Helical" evidence="20">
    <location>
        <begin position="297"/>
        <end position="315"/>
    </location>
</feature>
<dbReference type="Proteomes" id="UP001072034">
    <property type="component" value="Unassembled WGS sequence"/>
</dbReference>
<dbReference type="EMBL" id="JAPTMY010000039">
    <property type="protein sequence ID" value="MCZ0859130.1"/>
    <property type="molecule type" value="Genomic_DNA"/>
</dbReference>
<comment type="catalytic activity">
    <reaction evidence="1 18">
        <text>a 1,2-diacyl-sn-glycero-3-phosphate + CTP + H(+) = a CDP-1,2-diacyl-sn-glycerol + diphosphate</text>
        <dbReference type="Rhea" id="RHEA:16229"/>
        <dbReference type="ChEBI" id="CHEBI:15378"/>
        <dbReference type="ChEBI" id="CHEBI:33019"/>
        <dbReference type="ChEBI" id="CHEBI:37563"/>
        <dbReference type="ChEBI" id="CHEBI:58332"/>
        <dbReference type="ChEBI" id="CHEBI:58608"/>
        <dbReference type="EC" id="2.7.7.41"/>
    </reaction>
</comment>
<feature type="transmembrane region" description="Helical" evidence="20">
    <location>
        <begin position="249"/>
        <end position="271"/>
    </location>
</feature>
<name>A0ABT4IBL1_9ACTO</name>
<evidence type="ECO:0000256" key="16">
    <source>
        <dbReference type="ARBA" id="ARBA00023209"/>
    </source>
</evidence>
<evidence type="ECO:0000256" key="12">
    <source>
        <dbReference type="ARBA" id="ARBA00022695"/>
    </source>
</evidence>
<comment type="subcellular location">
    <subcellularLocation>
        <location evidence="2">Cell membrane</location>
        <topology evidence="2">Multi-pass membrane protein</topology>
    </subcellularLocation>
</comment>
<evidence type="ECO:0000256" key="14">
    <source>
        <dbReference type="ARBA" id="ARBA00023098"/>
    </source>
</evidence>
<feature type="transmembrane region" description="Helical" evidence="20">
    <location>
        <begin position="29"/>
        <end position="50"/>
    </location>
</feature>
<evidence type="ECO:0000256" key="10">
    <source>
        <dbReference type="ARBA" id="ARBA00022679"/>
    </source>
</evidence>
<evidence type="ECO:0000256" key="11">
    <source>
        <dbReference type="ARBA" id="ARBA00022692"/>
    </source>
</evidence>
<evidence type="ECO:0000256" key="15">
    <source>
        <dbReference type="ARBA" id="ARBA00023136"/>
    </source>
</evidence>
<evidence type="ECO:0000256" key="9">
    <source>
        <dbReference type="ARBA" id="ARBA00022516"/>
    </source>
</evidence>
<dbReference type="PANTHER" id="PTHR46382:SF1">
    <property type="entry name" value="PHOSPHATIDATE CYTIDYLYLTRANSFERASE"/>
    <property type="match status" value="1"/>
</dbReference>
<dbReference type="PROSITE" id="PS01315">
    <property type="entry name" value="CDS"/>
    <property type="match status" value="1"/>
</dbReference>
<evidence type="ECO:0000256" key="7">
    <source>
        <dbReference type="ARBA" id="ARBA00019373"/>
    </source>
</evidence>
<feature type="transmembrane region" description="Helical" evidence="20">
    <location>
        <begin position="158"/>
        <end position="178"/>
    </location>
</feature>
<evidence type="ECO:0000256" key="6">
    <source>
        <dbReference type="ARBA" id="ARBA00012487"/>
    </source>
</evidence>
<dbReference type="Pfam" id="PF01148">
    <property type="entry name" value="CTP_transf_1"/>
    <property type="match status" value="1"/>
</dbReference>
<feature type="transmembrane region" description="Helical" evidence="20">
    <location>
        <begin position="56"/>
        <end position="74"/>
    </location>
</feature>
<comment type="similarity">
    <text evidence="5 18">Belongs to the CDS family.</text>
</comment>
<evidence type="ECO:0000256" key="13">
    <source>
        <dbReference type="ARBA" id="ARBA00022989"/>
    </source>
</evidence>
<keyword evidence="13 20" id="KW-1133">Transmembrane helix</keyword>
<keyword evidence="8" id="KW-1003">Cell membrane</keyword>
<keyword evidence="10 18" id="KW-0808">Transferase</keyword>
<dbReference type="PANTHER" id="PTHR46382">
    <property type="entry name" value="PHOSPHATIDATE CYTIDYLYLTRANSFERASE"/>
    <property type="match status" value="1"/>
</dbReference>
<evidence type="ECO:0000256" key="1">
    <source>
        <dbReference type="ARBA" id="ARBA00001698"/>
    </source>
</evidence>
<accession>A0ABT4IBL1</accession>
<evidence type="ECO:0000256" key="19">
    <source>
        <dbReference type="SAM" id="MobiDB-lite"/>
    </source>
</evidence>